<sequence>MPNPFPAAVTALPAARLYEIHDCLALALDATERPGRYTQNEREARSYLRTALRHTLRLMEARA</sequence>
<protein>
    <submittedName>
        <fullName evidence="1">Uncharacterized protein</fullName>
    </submittedName>
</protein>
<evidence type="ECO:0000313" key="1">
    <source>
        <dbReference type="EMBL" id="MBL3580515.1"/>
    </source>
</evidence>
<comment type="caution">
    <text evidence="1">The sequence shown here is derived from an EMBL/GenBank/DDBJ whole genome shotgun (WGS) entry which is preliminary data.</text>
</comment>
<evidence type="ECO:0000313" key="2">
    <source>
        <dbReference type="Proteomes" id="UP000635853"/>
    </source>
</evidence>
<keyword evidence="2" id="KW-1185">Reference proteome</keyword>
<accession>A0ABS1RMP9</accession>
<reference evidence="2" key="1">
    <citation type="submission" date="2021-01" db="EMBL/GenBank/DDBJ databases">
        <title>Draft genomes of Rhodovulum sulfidophilum.</title>
        <authorList>
            <person name="Guzman M.S."/>
        </authorList>
    </citation>
    <scope>NUCLEOTIDE SEQUENCE [LARGE SCALE GENOMIC DNA]</scope>
    <source>
        <strain evidence="2">AB19</strain>
    </source>
</reference>
<dbReference type="RefSeq" id="WP_075787378.1">
    <property type="nucleotide sequence ID" value="NZ_JAESIL010000159.1"/>
</dbReference>
<gene>
    <name evidence="1" type="ORF">JMJ92_20605</name>
</gene>
<dbReference type="EMBL" id="JAESIL010000159">
    <property type="protein sequence ID" value="MBL3580515.1"/>
    <property type="molecule type" value="Genomic_DNA"/>
</dbReference>
<proteinExistence type="predicted"/>
<name>A0ABS1RMP9_9RHOB</name>
<organism evidence="1 2">
    <name type="scientific">Rhodovulum visakhapatnamense</name>
    <dbReference type="NCBI Taxonomy" id="364297"/>
    <lineage>
        <taxon>Bacteria</taxon>
        <taxon>Pseudomonadati</taxon>
        <taxon>Pseudomonadota</taxon>
        <taxon>Alphaproteobacteria</taxon>
        <taxon>Rhodobacterales</taxon>
        <taxon>Paracoccaceae</taxon>
        <taxon>Rhodovulum</taxon>
    </lineage>
</organism>
<dbReference type="Proteomes" id="UP000635853">
    <property type="component" value="Unassembled WGS sequence"/>
</dbReference>